<comment type="caution">
    <text evidence="4">The sequence shown here is derived from an EMBL/GenBank/DDBJ whole genome shotgun (WGS) entry which is preliminary data.</text>
</comment>
<dbReference type="Pfam" id="PF13561">
    <property type="entry name" value="adh_short_C2"/>
    <property type="match status" value="1"/>
</dbReference>
<dbReference type="RefSeq" id="WP_302720762.1">
    <property type="nucleotide sequence ID" value="NZ_JAULRU010000215.1"/>
</dbReference>
<dbReference type="Gene3D" id="3.40.50.720">
    <property type="entry name" value="NAD(P)-binding Rossmann-like Domain"/>
    <property type="match status" value="1"/>
</dbReference>
<protein>
    <submittedName>
        <fullName evidence="4">SDR family oxidoreductase</fullName>
    </submittedName>
</protein>
<evidence type="ECO:0000256" key="1">
    <source>
        <dbReference type="ARBA" id="ARBA00006484"/>
    </source>
</evidence>
<evidence type="ECO:0000259" key="3">
    <source>
        <dbReference type="SMART" id="SM00822"/>
    </source>
</evidence>
<comment type="similarity">
    <text evidence="1">Belongs to the short-chain dehydrogenases/reductases (SDR) family.</text>
</comment>
<evidence type="ECO:0000313" key="4">
    <source>
        <dbReference type="EMBL" id="MDX6850115.1"/>
    </source>
</evidence>
<gene>
    <name evidence="4" type="ORF">SCD92_12145</name>
</gene>
<keyword evidence="2" id="KW-0560">Oxidoreductase</keyword>
<evidence type="ECO:0000256" key="2">
    <source>
        <dbReference type="ARBA" id="ARBA00023002"/>
    </source>
</evidence>
<dbReference type="PRINTS" id="PR00081">
    <property type="entry name" value="GDHRDH"/>
</dbReference>
<dbReference type="PANTHER" id="PTHR44196">
    <property type="entry name" value="DEHYDROGENASE/REDUCTASE SDR FAMILY MEMBER 7B"/>
    <property type="match status" value="1"/>
</dbReference>
<dbReference type="InterPro" id="IPR002347">
    <property type="entry name" value="SDR_fam"/>
</dbReference>
<dbReference type="Proteomes" id="UP001273505">
    <property type="component" value="Unassembled WGS sequence"/>
</dbReference>
<reference evidence="4 5" key="1">
    <citation type="submission" date="2023-11" db="EMBL/GenBank/DDBJ databases">
        <title>Gilvimarinus fulvus sp. nov., isolated from the surface of Kelp.</title>
        <authorList>
            <person name="Sun Y.Y."/>
            <person name="Gong Y."/>
            <person name="Du Z.J."/>
        </authorList>
    </citation>
    <scope>NUCLEOTIDE SEQUENCE [LARGE SCALE GENOMIC DNA]</scope>
    <source>
        <strain evidence="4 5">SDUM040013</strain>
    </source>
</reference>
<organism evidence="4 5">
    <name type="scientific">Gilvimarinus gilvus</name>
    <dbReference type="NCBI Taxonomy" id="3058038"/>
    <lineage>
        <taxon>Bacteria</taxon>
        <taxon>Pseudomonadati</taxon>
        <taxon>Pseudomonadota</taxon>
        <taxon>Gammaproteobacteria</taxon>
        <taxon>Cellvibrionales</taxon>
        <taxon>Cellvibrionaceae</taxon>
        <taxon>Gilvimarinus</taxon>
    </lineage>
</organism>
<dbReference type="InterPro" id="IPR057326">
    <property type="entry name" value="KR_dom"/>
</dbReference>
<proteinExistence type="inferred from homology"/>
<name>A0ABU4RZ88_9GAMM</name>
<feature type="domain" description="Ketoreductase" evidence="3">
    <location>
        <begin position="3"/>
        <end position="179"/>
    </location>
</feature>
<evidence type="ECO:0000313" key="5">
    <source>
        <dbReference type="Proteomes" id="UP001273505"/>
    </source>
</evidence>
<keyword evidence="5" id="KW-1185">Reference proteome</keyword>
<dbReference type="CDD" id="cd05233">
    <property type="entry name" value="SDR_c"/>
    <property type="match status" value="1"/>
</dbReference>
<dbReference type="PANTHER" id="PTHR44196:SF1">
    <property type="entry name" value="DEHYDROGENASE_REDUCTASE SDR FAMILY MEMBER 7B"/>
    <property type="match status" value="1"/>
</dbReference>
<dbReference type="SMART" id="SM00822">
    <property type="entry name" value="PKS_KR"/>
    <property type="match status" value="1"/>
</dbReference>
<dbReference type="SUPFAM" id="SSF51735">
    <property type="entry name" value="NAD(P)-binding Rossmann-fold domains"/>
    <property type="match status" value="1"/>
</dbReference>
<sequence>MSKTVLITGGTSGIGYASAKALKAEGNRVLITGRDQARLDKAASELGVEAILCDSTNAAAIVALGKRLAKDGITLDGLVLNAGIFYPRAISDESWDNIQVTMNTNFAGPFMMMQALAGTMSNPASVVFISSVAVEKAHPTCAAYAASKAAFEAAAGVMNVELAASGIRVNSIRPGVTLTEIQKKAGMSDEDIAGLAESLKGLPVGRILSPADIVPAVQYLLSDASIAMRNGHMTIDGGFGL</sequence>
<dbReference type="EMBL" id="JAXAFO010000019">
    <property type="protein sequence ID" value="MDX6850115.1"/>
    <property type="molecule type" value="Genomic_DNA"/>
</dbReference>
<accession>A0ABU4RZ88</accession>
<dbReference type="InterPro" id="IPR036291">
    <property type="entry name" value="NAD(P)-bd_dom_sf"/>
</dbReference>